<keyword evidence="4" id="KW-0408">Iron</keyword>
<dbReference type="GO" id="GO:0020037">
    <property type="term" value="F:heme binding"/>
    <property type="evidence" value="ECO:0007669"/>
    <property type="project" value="InterPro"/>
</dbReference>
<keyword evidence="2" id="KW-0349">Heme</keyword>
<dbReference type="InterPro" id="IPR009050">
    <property type="entry name" value="Globin-like_sf"/>
</dbReference>
<protein>
    <submittedName>
        <fullName evidence="7">Hemoglobin-like protein HbO</fullName>
    </submittedName>
</protein>
<dbReference type="Proteomes" id="UP000244180">
    <property type="component" value="Unassembled WGS sequence"/>
</dbReference>
<evidence type="ECO:0000256" key="6">
    <source>
        <dbReference type="SAM" id="MobiDB-lite"/>
    </source>
</evidence>
<evidence type="ECO:0000256" key="1">
    <source>
        <dbReference type="ARBA" id="ARBA00022448"/>
    </source>
</evidence>
<proteinExistence type="inferred from homology"/>
<dbReference type="EMBL" id="PEBV01000040">
    <property type="protein sequence ID" value="PTQ51775.1"/>
    <property type="molecule type" value="Genomic_DNA"/>
</dbReference>
<evidence type="ECO:0000313" key="8">
    <source>
        <dbReference type="Proteomes" id="UP000244180"/>
    </source>
</evidence>
<feature type="compositionally biased region" description="Basic and acidic residues" evidence="6">
    <location>
        <begin position="171"/>
        <end position="181"/>
    </location>
</feature>
<dbReference type="PANTHER" id="PTHR47366:SF1">
    <property type="entry name" value="TWO-ON-TWO HEMOGLOBIN-3"/>
    <property type="match status" value="1"/>
</dbReference>
<evidence type="ECO:0000256" key="5">
    <source>
        <dbReference type="ARBA" id="ARBA00034496"/>
    </source>
</evidence>
<dbReference type="InterPro" id="IPR012292">
    <property type="entry name" value="Globin/Proto"/>
</dbReference>
<feature type="region of interest" description="Disordered" evidence="6">
    <location>
        <begin position="161"/>
        <end position="181"/>
    </location>
</feature>
<evidence type="ECO:0000313" key="7">
    <source>
        <dbReference type="EMBL" id="PTQ51775.1"/>
    </source>
</evidence>
<feature type="compositionally biased region" description="Basic and acidic residues" evidence="6">
    <location>
        <begin position="17"/>
        <end position="33"/>
    </location>
</feature>
<keyword evidence="1" id="KW-0813">Transport</keyword>
<dbReference type="InterPro" id="IPR001486">
    <property type="entry name" value="Hemoglobin_trunc"/>
</dbReference>
<evidence type="ECO:0000256" key="3">
    <source>
        <dbReference type="ARBA" id="ARBA00022723"/>
    </source>
</evidence>
<evidence type="ECO:0000256" key="4">
    <source>
        <dbReference type="ARBA" id="ARBA00023004"/>
    </source>
</evidence>
<keyword evidence="3" id="KW-0479">Metal-binding</keyword>
<dbReference type="SUPFAM" id="SSF46458">
    <property type="entry name" value="Globin-like"/>
    <property type="match status" value="1"/>
</dbReference>
<dbReference type="AlphaFoldDB" id="A0A2T5G6H6"/>
<dbReference type="InterPro" id="IPR044203">
    <property type="entry name" value="GlbO/GLB3-like"/>
</dbReference>
<organism evidence="7 8">
    <name type="scientific">Hydrogenibacillus schlegelii</name>
    <name type="common">Bacillus schlegelii</name>
    <dbReference type="NCBI Taxonomy" id="1484"/>
    <lineage>
        <taxon>Bacteria</taxon>
        <taxon>Bacillati</taxon>
        <taxon>Bacillota</taxon>
        <taxon>Bacilli</taxon>
        <taxon>Bacillales</taxon>
        <taxon>Bacillales Family X. Incertae Sedis</taxon>
        <taxon>Hydrogenibacillus</taxon>
    </lineage>
</organism>
<accession>A0A2T5G6H6</accession>
<dbReference type="PANTHER" id="PTHR47366">
    <property type="entry name" value="TWO-ON-TWO HEMOGLOBIN-3"/>
    <property type="match status" value="1"/>
</dbReference>
<sequence>MNEGTKETNAREQSSNTEEKKAITGRKTEEKENANGGGMSMSAELYHALGGETGIRRIVEAFYRRVAEDPILKPIFPEDLTETARKQFLFLTQFFGGPALYSAEFGAPMLRARHLRFPISPRRARRWLELMREAFAEAGIDPATTELAFLRLTKTAMHMVNIDDGEEEDPDAPRRRPRRDP</sequence>
<feature type="compositionally biased region" description="Basic and acidic residues" evidence="6">
    <location>
        <begin position="1"/>
        <end position="10"/>
    </location>
</feature>
<feature type="region of interest" description="Disordered" evidence="6">
    <location>
        <begin position="1"/>
        <end position="39"/>
    </location>
</feature>
<dbReference type="GO" id="GO:0046872">
    <property type="term" value="F:metal ion binding"/>
    <property type="evidence" value="ECO:0007669"/>
    <property type="project" value="UniProtKB-KW"/>
</dbReference>
<dbReference type="Pfam" id="PF01152">
    <property type="entry name" value="Bac_globin"/>
    <property type="match status" value="1"/>
</dbReference>
<gene>
    <name evidence="7" type="ORF">HSCHL_1179</name>
</gene>
<comment type="caution">
    <text evidence="7">The sequence shown here is derived from an EMBL/GenBank/DDBJ whole genome shotgun (WGS) entry which is preliminary data.</text>
</comment>
<dbReference type="GO" id="GO:0005344">
    <property type="term" value="F:oxygen carrier activity"/>
    <property type="evidence" value="ECO:0007669"/>
    <property type="project" value="InterPro"/>
</dbReference>
<evidence type="ECO:0000256" key="2">
    <source>
        <dbReference type="ARBA" id="ARBA00022617"/>
    </source>
</evidence>
<reference evidence="7 8" key="1">
    <citation type="submission" date="2017-08" db="EMBL/GenBank/DDBJ databases">
        <title>Burning lignite coal seam in the remote Altai Mountains harbors a hydrogen-driven thermophilic microbial community.</title>
        <authorList>
            <person name="Kadnikov V.V."/>
            <person name="Mardanov A.V."/>
            <person name="Ivasenko D."/>
            <person name="Beletsky A.V."/>
            <person name="Karnachuk O.V."/>
            <person name="Ravin N.V."/>
        </authorList>
    </citation>
    <scope>NUCLEOTIDE SEQUENCE [LARGE SCALE GENOMIC DNA]</scope>
    <source>
        <strain evidence="7">AL33</strain>
    </source>
</reference>
<name>A0A2T5G6H6_HYDSH</name>
<comment type="similarity">
    <text evidence="5">Belongs to the truncated hemoglobin family. Group II subfamily.</text>
</comment>
<dbReference type="GO" id="GO:0019825">
    <property type="term" value="F:oxygen binding"/>
    <property type="evidence" value="ECO:0007669"/>
    <property type="project" value="InterPro"/>
</dbReference>
<dbReference type="Gene3D" id="1.10.490.10">
    <property type="entry name" value="Globins"/>
    <property type="match status" value="1"/>
</dbReference>